<name>A0A7W5VB33_9ACTN</name>
<reference evidence="1 2" key="1">
    <citation type="submission" date="2020-08" db="EMBL/GenBank/DDBJ databases">
        <title>Sequencing the genomes of 1000 actinobacteria strains.</title>
        <authorList>
            <person name="Klenk H.-P."/>
        </authorList>
    </citation>
    <scope>NUCLEOTIDE SEQUENCE [LARGE SCALE GENOMIC DNA]</scope>
    <source>
        <strain evidence="1 2">DSM 44320</strain>
    </source>
</reference>
<gene>
    <name evidence="1" type="ORF">FHR33_004753</name>
</gene>
<organism evidence="1 2">
    <name type="scientific">Nonomuraea dietziae</name>
    <dbReference type="NCBI Taxonomy" id="65515"/>
    <lineage>
        <taxon>Bacteria</taxon>
        <taxon>Bacillati</taxon>
        <taxon>Actinomycetota</taxon>
        <taxon>Actinomycetes</taxon>
        <taxon>Streptosporangiales</taxon>
        <taxon>Streptosporangiaceae</taxon>
        <taxon>Nonomuraea</taxon>
    </lineage>
</organism>
<evidence type="ECO:0000313" key="2">
    <source>
        <dbReference type="Proteomes" id="UP000579945"/>
    </source>
</evidence>
<dbReference type="EMBL" id="JACIBV010000001">
    <property type="protein sequence ID" value="MBB3728893.1"/>
    <property type="molecule type" value="Genomic_DNA"/>
</dbReference>
<sequence>MDDHQRGLFGRMLDHIDAYESGRLPLPKLVQDLRGLFDAANPAS</sequence>
<comment type="caution">
    <text evidence="1">The sequence shown here is derived from an EMBL/GenBank/DDBJ whole genome shotgun (WGS) entry which is preliminary data.</text>
</comment>
<dbReference type="AlphaFoldDB" id="A0A7W5VB33"/>
<protein>
    <submittedName>
        <fullName evidence="1">Uncharacterized protein</fullName>
    </submittedName>
</protein>
<proteinExistence type="predicted"/>
<dbReference type="Proteomes" id="UP000579945">
    <property type="component" value="Unassembled WGS sequence"/>
</dbReference>
<accession>A0A7W5VB33</accession>
<evidence type="ECO:0000313" key="1">
    <source>
        <dbReference type="EMBL" id="MBB3728893.1"/>
    </source>
</evidence>
<keyword evidence="2" id="KW-1185">Reference proteome</keyword>